<dbReference type="InterPro" id="IPR046047">
    <property type="entry name" value="DUF6005"/>
</dbReference>
<dbReference type="AlphaFoldDB" id="A0AB39BXS2"/>
<protein>
    <submittedName>
        <fullName evidence="1">DUF6005 family protein</fullName>
    </submittedName>
</protein>
<proteinExistence type="predicted"/>
<reference evidence="1" key="1">
    <citation type="submission" date="2024-07" db="EMBL/GenBank/DDBJ databases">
        <title>Identification and characteristics of an arsenic-resistant bacterial isolate, which belongs to a novel species.</title>
        <authorList>
            <person name="Juszczyk A."/>
            <person name="Kowalczyk A."/>
            <person name="Was K."/>
            <person name="Kosowicz W."/>
            <person name="Budzyn A."/>
            <person name="Latowski D."/>
        </authorList>
    </citation>
    <scope>NUCLEOTIDE SEQUENCE</scope>
    <source>
        <strain evidence="1">As8PL</strain>
    </source>
</reference>
<organism evidence="1">
    <name type="scientific">Alkalihalophilus sp. As8PL</name>
    <dbReference type="NCBI Taxonomy" id="3237103"/>
    <lineage>
        <taxon>Bacteria</taxon>
        <taxon>Bacillati</taxon>
        <taxon>Bacillota</taxon>
        <taxon>Bacilli</taxon>
        <taxon>Bacillales</taxon>
        <taxon>Bacillaceae</taxon>
        <taxon>Alkalihalophilus</taxon>
    </lineage>
</organism>
<accession>A0AB39BXS2</accession>
<name>A0AB39BXS2_9BACI</name>
<dbReference type="EMBL" id="CP162551">
    <property type="protein sequence ID" value="XDI38657.1"/>
    <property type="molecule type" value="Genomic_DNA"/>
</dbReference>
<gene>
    <name evidence="1" type="ORF">AB3N04_10330</name>
</gene>
<evidence type="ECO:0000313" key="1">
    <source>
        <dbReference type="EMBL" id="XDI38657.1"/>
    </source>
</evidence>
<sequence length="328" mass="39167">MIKVHCFVSCVCEVIKKTEGLDHRPYYFGVWDADFDILENYVLSYHSEVIDHDFFCKWYEHLYGIKLHRWYKEDDSKERNLETLLHLMETKPTGRHVMVMLDLSTLPERENKFHQRPFPHYVMLDNTENPNEWMMFDPDFRWEGVLPKEQILEAVMQPSVAGGYYFDERGFVAPTNEIIKAYFRTCLKLNAYPMTEAIHKIVLAYTEGSESHRLPQLAEALKQIPVLAIRKYAYEHAFAYFWKELHFTEDEFEEWCDEIERLVKGYTTLQYRAMKLAMTGKEEHKKAVIQQIDEQLDRESSIKFGLKCYFDKWCEQETTSDIQLITTK</sequence>
<dbReference type="Pfam" id="PF19468">
    <property type="entry name" value="DUF6005"/>
    <property type="match status" value="1"/>
</dbReference>
<dbReference type="RefSeq" id="WP_368505916.1">
    <property type="nucleotide sequence ID" value="NZ_CP162551.1"/>
</dbReference>